<organism evidence="2 3">
    <name type="scientific">Mucilaginibacter lutimaris</name>
    <dbReference type="NCBI Taxonomy" id="931629"/>
    <lineage>
        <taxon>Bacteria</taxon>
        <taxon>Pseudomonadati</taxon>
        <taxon>Bacteroidota</taxon>
        <taxon>Sphingobacteriia</taxon>
        <taxon>Sphingobacteriales</taxon>
        <taxon>Sphingobacteriaceae</taxon>
        <taxon>Mucilaginibacter</taxon>
    </lineage>
</organism>
<comment type="caution">
    <text evidence="2">The sequence shown here is derived from an EMBL/GenBank/DDBJ whole genome shotgun (WGS) entry which is preliminary data.</text>
</comment>
<feature type="signal peptide" evidence="1">
    <location>
        <begin position="1"/>
        <end position="23"/>
    </location>
</feature>
<dbReference type="Proteomes" id="UP001597073">
    <property type="component" value="Unassembled WGS sequence"/>
</dbReference>
<reference evidence="3" key="1">
    <citation type="journal article" date="2019" name="Int. J. Syst. Evol. Microbiol.">
        <title>The Global Catalogue of Microorganisms (GCM) 10K type strain sequencing project: providing services to taxonomists for standard genome sequencing and annotation.</title>
        <authorList>
            <consortium name="The Broad Institute Genomics Platform"/>
            <consortium name="The Broad Institute Genome Sequencing Center for Infectious Disease"/>
            <person name="Wu L."/>
            <person name="Ma J."/>
        </authorList>
    </citation>
    <scope>NUCLEOTIDE SEQUENCE [LARGE SCALE GENOMIC DNA]</scope>
    <source>
        <strain evidence="3">CCUG 60742</strain>
    </source>
</reference>
<dbReference type="RefSeq" id="WP_377144475.1">
    <property type="nucleotide sequence ID" value="NZ_JBHTIA010000012.1"/>
</dbReference>
<evidence type="ECO:0000256" key="1">
    <source>
        <dbReference type="SAM" id="SignalP"/>
    </source>
</evidence>
<gene>
    <name evidence="2" type="ORF">ACFQZI_16635</name>
</gene>
<evidence type="ECO:0000313" key="2">
    <source>
        <dbReference type="EMBL" id="MFD0766490.1"/>
    </source>
</evidence>
<protein>
    <submittedName>
        <fullName evidence="2">Outer membrane beta-barrel protein</fullName>
    </submittedName>
</protein>
<proteinExistence type="predicted"/>
<accession>A0ABW2ZJT6</accession>
<sequence length="221" mass="23355">MKNLNLSRLLFIPLLCAGFAANAQNSSLTSGAEPITTSGIIAAAKHGTISQPANQKDLFEQKNALKNTMFADGSASTFSLGLEPEVLLPLGDFKNSSSVGVGINLKGLYHLNDAGAVTATVGYNYFVSKEDVDYKYSGIPFKIGYLAKLGDMFFLEPQVGLYSLRTSLDDGGGSVTNTNLLLAAKLGINIGDKSNLGVGYNYVKVTGGSYSFAGLSYLFSF</sequence>
<dbReference type="EMBL" id="JBHTIA010000012">
    <property type="protein sequence ID" value="MFD0766490.1"/>
    <property type="molecule type" value="Genomic_DNA"/>
</dbReference>
<name>A0ABW2ZJT6_9SPHI</name>
<keyword evidence="1" id="KW-0732">Signal</keyword>
<keyword evidence="3" id="KW-1185">Reference proteome</keyword>
<feature type="chain" id="PRO_5045654283" evidence="1">
    <location>
        <begin position="24"/>
        <end position="221"/>
    </location>
</feature>
<evidence type="ECO:0000313" key="3">
    <source>
        <dbReference type="Proteomes" id="UP001597073"/>
    </source>
</evidence>